<evidence type="ECO:0000313" key="4">
    <source>
        <dbReference type="Proteomes" id="UP000198878"/>
    </source>
</evidence>
<dbReference type="Gene3D" id="3.40.50.850">
    <property type="entry name" value="Isochorismatase-like"/>
    <property type="match status" value="1"/>
</dbReference>
<evidence type="ECO:0000256" key="1">
    <source>
        <dbReference type="ARBA" id="ARBA00022801"/>
    </source>
</evidence>
<protein>
    <submittedName>
        <fullName evidence="3">Nicotinamidase-related amidase</fullName>
    </submittedName>
</protein>
<accession>A0A1H5R3L7</accession>
<keyword evidence="4" id="KW-1185">Reference proteome</keyword>
<evidence type="ECO:0000313" key="3">
    <source>
        <dbReference type="EMBL" id="SEF32634.1"/>
    </source>
</evidence>
<dbReference type="GO" id="GO:0016787">
    <property type="term" value="F:hydrolase activity"/>
    <property type="evidence" value="ECO:0007669"/>
    <property type="project" value="UniProtKB-KW"/>
</dbReference>
<dbReference type="PANTHER" id="PTHR43540">
    <property type="entry name" value="PEROXYUREIDOACRYLATE/UREIDOACRYLATE AMIDOHYDROLASE-RELATED"/>
    <property type="match status" value="1"/>
</dbReference>
<proteinExistence type="predicted"/>
<gene>
    <name evidence="3" type="ORF">SAMN05421837_106356</name>
</gene>
<dbReference type="EMBL" id="FNUJ01000006">
    <property type="protein sequence ID" value="SEF32634.1"/>
    <property type="molecule type" value="Genomic_DNA"/>
</dbReference>
<feature type="domain" description="Isochorismatase-like" evidence="2">
    <location>
        <begin position="23"/>
        <end position="169"/>
    </location>
</feature>
<name>A0A1H5R3L7_9PSEU</name>
<organism evidence="3 4">
    <name type="scientific">Amycolatopsis pretoriensis</name>
    <dbReference type="NCBI Taxonomy" id="218821"/>
    <lineage>
        <taxon>Bacteria</taxon>
        <taxon>Bacillati</taxon>
        <taxon>Actinomycetota</taxon>
        <taxon>Actinomycetes</taxon>
        <taxon>Pseudonocardiales</taxon>
        <taxon>Pseudonocardiaceae</taxon>
        <taxon>Amycolatopsis</taxon>
    </lineage>
</organism>
<dbReference type="Pfam" id="PF00857">
    <property type="entry name" value="Isochorismatase"/>
    <property type="match status" value="1"/>
</dbReference>
<dbReference type="RefSeq" id="WP_086679425.1">
    <property type="nucleotide sequence ID" value="NZ_FNUJ01000006.1"/>
</dbReference>
<sequence>MATTTLRELNGLDRTPATLSGSTLILVDYQNTYTRGVLELTGWRPALTAAENLLEAARAAGSAIIHVVHDGGAGSLYDVREEIGAIHPDVAPAEGEPVVVKGAPNAFVGTDLGERVDAAGNETVVVAGFMTNMCVTFTTEGAFLRGNHATVVADACATRPLETPVAAVTAEQLHHSALATIADLYGVVVAGVAGLRG</sequence>
<dbReference type="STRING" id="218821.SAMN05421837_106356"/>
<reference evidence="4" key="1">
    <citation type="submission" date="2016-10" db="EMBL/GenBank/DDBJ databases">
        <authorList>
            <person name="Varghese N."/>
            <person name="Submissions S."/>
        </authorList>
    </citation>
    <scope>NUCLEOTIDE SEQUENCE [LARGE SCALE GENOMIC DNA]</scope>
    <source>
        <strain evidence="4">DSM 44654</strain>
    </source>
</reference>
<evidence type="ECO:0000259" key="2">
    <source>
        <dbReference type="Pfam" id="PF00857"/>
    </source>
</evidence>
<dbReference type="SUPFAM" id="SSF52499">
    <property type="entry name" value="Isochorismatase-like hydrolases"/>
    <property type="match status" value="1"/>
</dbReference>
<dbReference type="PANTHER" id="PTHR43540:SF15">
    <property type="entry name" value="BLR5631 PROTEIN"/>
    <property type="match status" value="1"/>
</dbReference>
<dbReference type="OrthoDB" id="9794942at2"/>
<dbReference type="InterPro" id="IPR050272">
    <property type="entry name" value="Isochorismatase-like_hydrls"/>
</dbReference>
<keyword evidence="1" id="KW-0378">Hydrolase</keyword>
<dbReference type="AlphaFoldDB" id="A0A1H5R3L7"/>
<dbReference type="CDD" id="cd01014">
    <property type="entry name" value="nicotinamidase_related"/>
    <property type="match status" value="1"/>
</dbReference>
<dbReference type="Proteomes" id="UP000198878">
    <property type="component" value="Unassembled WGS sequence"/>
</dbReference>
<dbReference type="InterPro" id="IPR000868">
    <property type="entry name" value="Isochorismatase-like_dom"/>
</dbReference>
<dbReference type="InterPro" id="IPR036380">
    <property type="entry name" value="Isochorismatase-like_sf"/>
</dbReference>